<evidence type="ECO:0000256" key="1">
    <source>
        <dbReference type="ARBA" id="ARBA00007534"/>
    </source>
</evidence>
<dbReference type="EC" id="3.1.1.74" evidence="2"/>
<protein>
    <recommendedName>
        <fullName evidence="2">cutinase</fullName>
        <ecNumber evidence="2">3.1.1.74</ecNumber>
    </recommendedName>
</protein>
<proteinExistence type="inferred from homology"/>
<feature type="active site" description="Nucleophile" evidence="8">
    <location>
        <position position="120"/>
    </location>
</feature>
<evidence type="ECO:0000256" key="3">
    <source>
        <dbReference type="ARBA" id="ARBA00022487"/>
    </source>
</evidence>
<evidence type="ECO:0000256" key="2">
    <source>
        <dbReference type="ARBA" id="ARBA00013095"/>
    </source>
</evidence>
<dbReference type="GO" id="GO:0016052">
    <property type="term" value="P:carbohydrate catabolic process"/>
    <property type="evidence" value="ECO:0007669"/>
    <property type="project" value="TreeGrafter"/>
</dbReference>
<dbReference type="GO" id="GO:0005576">
    <property type="term" value="C:extracellular region"/>
    <property type="evidence" value="ECO:0007669"/>
    <property type="project" value="InterPro"/>
</dbReference>
<dbReference type="SMART" id="SM01110">
    <property type="entry name" value="Cutinase"/>
    <property type="match status" value="1"/>
</dbReference>
<evidence type="ECO:0000313" key="11">
    <source>
        <dbReference type="EMBL" id="KAF6789019.1"/>
    </source>
</evidence>
<name>A0A8H6INW6_9PEZI</name>
<dbReference type="EMBL" id="WIGN01000547">
    <property type="protein sequence ID" value="KAF6789019.1"/>
    <property type="molecule type" value="Genomic_DNA"/>
</dbReference>
<dbReference type="InterPro" id="IPR029058">
    <property type="entry name" value="AB_hydrolase_fold"/>
</dbReference>
<sequence>MKTTAVATAVATALLAALTAANPIEVRQTGGCKAFTLLFARGTTEMGTLGSVVGPGLQRDVQAALGADKVDVVGVAYPADMGGIMSEATGSGPGSVAMANQANQALTKCPQTKLILTGYSQGGMVVHNAGKKLSGKAVAAAVTFGDPFKGQGVTGVPAGKFKSFCAAGDTVCSAGGCASSGGCGSASGAGHIGYGSDTKSAAAFIKTAVA</sequence>
<feature type="disulfide bond" evidence="9">
    <location>
        <begin position="165"/>
        <end position="172"/>
    </location>
</feature>
<evidence type="ECO:0000313" key="12">
    <source>
        <dbReference type="Proteomes" id="UP000652219"/>
    </source>
</evidence>
<dbReference type="GO" id="GO:0050525">
    <property type="term" value="F:cutinase activity"/>
    <property type="evidence" value="ECO:0007669"/>
    <property type="project" value="UniProtKB-EC"/>
</dbReference>
<keyword evidence="12" id="KW-1185">Reference proteome</keyword>
<keyword evidence="6 9" id="KW-1015">Disulfide bond</keyword>
<evidence type="ECO:0000256" key="5">
    <source>
        <dbReference type="ARBA" id="ARBA00022801"/>
    </source>
</evidence>
<accession>A0A8H6INW6</accession>
<comment type="similarity">
    <text evidence="1">Belongs to the cutinase family.</text>
</comment>
<organism evidence="11 12">
    <name type="scientific">Colletotrichum sojae</name>
    <dbReference type="NCBI Taxonomy" id="2175907"/>
    <lineage>
        <taxon>Eukaryota</taxon>
        <taxon>Fungi</taxon>
        <taxon>Dikarya</taxon>
        <taxon>Ascomycota</taxon>
        <taxon>Pezizomycotina</taxon>
        <taxon>Sordariomycetes</taxon>
        <taxon>Hypocreomycetidae</taxon>
        <taxon>Glomerellales</taxon>
        <taxon>Glomerellaceae</taxon>
        <taxon>Colletotrichum</taxon>
        <taxon>Colletotrichum orchidearum species complex</taxon>
    </lineage>
</organism>
<reference evidence="11 12" key="1">
    <citation type="journal article" date="2020" name="Phytopathology">
        <title>Genome Sequence Resources of Colletotrichum truncatum, C. plurivorum, C. musicola, and C. sojae: Four Species Pathogenic to Soybean (Glycine max).</title>
        <authorList>
            <person name="Rogerio F."/>
            <person name="Boufleur T.R."/>
            <person name="Ciampi-Guillardi M."/>
            <person name="Sukno S.A."/>
            <person name="Thon M.R."/>
            <person name="Massola Junior N.S."/>
            <person name="Baroncelli R."/>
        </authorList>
    </citation>
    <scope>NUCLEOTIDE SEQUENCE [LARGE SCALE GENOMIC DNA]</scope>
    <source>
        <strain evidence="11 12">LFN0009</strain>
    </source>
</reference>
<dbReference type="Gene3D" id="3.40.50.1820">
    <property type="entry name" value="alpha/beta hydrolase"/>
    <property type="match status" value="1"/>
</dbReference>
<dbReference type="Proteomes" id="UP000652219">
    <property type="component" value="Unassembled WGS sequence"/>
</dbReference>
<evidence type="ECO:0000256" key="10">
    <source>
        <dbReference type="SAM" id="SignalP"/>
    </source>
</evidence>
<evidence type="ECO:0000256" key="8">
    <source>
        <dbReference type="PIRSR" id="PIRSR611150-1"/>
    </source>
</evidence>
<evidence type="ECO:0000256" key="4">
    <source>
        <dbReference type="ARBA" id="ARBA00022729"/>
    </source>
</evidence>
<comment type="catalytic activity">
    <reaction evidence="7">
        <text>cutin + H2O = cutin monomers.</text>
        <dbReference type="EC" id="3.1.1.74"/>
    </reaction>
</comment>
<evidence type="ECO:0000256" key="7">
    <source>
        <dbReference type="ARBA" id="ARBA00034045"/>
    </source>
</evidence>
<dbReference type="PANTHER" id="PTHR48250">
    <property type="entry name" value="CUTINASE 2-RELATED"/>
    <property type="match status" value="1"/>
</dbReference>
<feature type="chain" id="PRO_5034954410" description="cutinase" evidence="10">
    <location>
        <begin position="22"/>
        <end position="210"/>
    </location>
</feature>
<dbReference type="AlphaFoldDB" id="A0A8H6INW6"/>
<evidence type="ECO:0000256" key="9">
    <source>
        <dbReference type="PIRSR" id="PIRSR611150-2"/>
    </source>
</evidence>
<feature type="disulfide bond" evidence="9">
    <location>
        <begin position="32"/>
        <end position="109"/>
    </location>
</feature>
<keyword evidence="3" id="KW-0719">Serine esterase</keyword>
<feature type="active site" evidence="8">
    <location>
        <position position="191"/>
    </location>
</feature>
<gene>
    <name evidence="11" type="ORF">CSOJ01_14900</name>
</gene>
<feature type="active site" evidence="8">
    <location>
        <position position="169"/>
    </location>
</feature>
<keyword evidence="5" id="KW-0378">Hydrolase</keyword>
<dbReference type="InterPro" id="IPR011150">
    <property type="entry name" value="Cutinase_monf"/>
</dbReference>
<dbReference type="PANTHER" id="PTHR48250:SF2">
    <property type="entry name" value="CUTINASE"/>
    <property type="match status" value="1"/>
</dbReference>
<keyword evidence="4 10" id="KW-0732">Signal</keyword>
<dbReference type="SUPFAM" id="SSF53474">
    <property type="entry name" value="alpha/beta-Hydrolases"/>
    <property type="match status" value="1"/>
</dbReference>
<dbReference type="Pfam" id="PF01083">
    <property type="entry name" value="Cutinase"/>
    <property type="match status" value="1"/>
</dbReference>
<dbReference type="InterPro" id="IPR000675">
    <property type="entry name" value="Cutinase/axe"/>
</dbReference>
<evidence type="ECO:0000256" key="6">
    <source>
        <dbReference type="ARBA" id="ARBA00023157"/>
    </source>
</evidence>
<comment type="caution">
    <text evidence="11">The sequence shown here is derived from an EMBL/GenBank/DDBJ whole genome shotgun (WGS) entry which is preliminary data.</text>
</comment>
<feature type="signal peptide" evidence="10">
    <location>
        <begin position="1"/>
        <end position="21"/>
    </location>
</feature>